<proteinExistence type="predicted"/>
<gene>
    <name evidence="1" type="ORF">MZO42_06050</name>
</gene>
<organism evidence="1">
    <name type="scientific">Sphingomonas psychrotolerans</name>
    <dbReference type="NCBI Taxonomy" id="1327635"/>
    <lineage>
        <taxon>Bacteria</taxon>
        <taxon>Pseudomonadati</taxon>
        <taxon>Pseudomonadota</taxon>
        <taxon>Alphaproteobacteria</taxon>
        <taxon>Sphingomonadales</taxon>
        <taxon>Sphingomonadaceae</taxon>
        <taxon>Sphingomonas</taxon>
    </lineage>
</organism>
<dbReference type="EMBL" id="JALMLT010000001">
    <property type="protein sequence ID" value="MDT8758254.1"/>
    <property type="molecule type" value="Genomic_DNA"/>
</dbReference>
<reference evidence="1" key="1">
    <citation type="submission" date="2022-04" db="EMBL/GenBank/DDBJ databases">
        <title>Tomato heritable bacteria conferring resistance against bacterial wilt.</title>
        <authorList>
            <person name="Yin J."/>
        </authorList>
    </citation>
    <scope>NUCLEOTIDE SEQUENCE</scope>
    <source>
        <strain evidence="1">Cra20</strain>
    </source>
</reference>
<dbReference type="InterPro" id="IPR023399">
    <property type="entry name" value="Baseplate-like_2-layer_sand"/>
</dbReference>
<dbReference type="Gene3D" id="3.55.50.10">
    <property type="entry name" value="Baseplate protein-like domains"/>
    <property type="match status" value="1"/>
</dbReference>
<evidence type="ECO:0000313" key="1">
    <source>
        <dbReference type="EMBL" id="MDT8758254.1"/>
    </source>
</evidence>
<sequence>MADKVNPRALELTLRERRGGEADELSLTLHNHDGRLIAPDEGKIIVLAIGWESGNDVTIGLIEKGRFKVDEVEESGPPDIITIRARSADLTGNYAKRRTKSWKGTTLGAVINDIASRNGLTARVHPNLAANPIAAIEQHGKSDMAFVRDLGRRYDAVATWKDRKLVFMPIGSATTASGKTIPRLTLARTEGWSWRFSRAQRDDHDGAEAEWHDSDAGRRRKVVVGGSNRRKLKRIYASEAEATQAAKATASRGKRSWTFEYELAFADPAIQPNQPVTLSGWSARVDGKKWLVESVETSMRGSDGLSQRISLESA</sequence>
<dbReference type="Gene3D" id="2.30.300.10">
    <property type="entry name" value="Baseplate protein-like domain - beta roll fold"/>
    <property type="match status" value="1"/>
</dbReference>
<dbReference type="Gene3D" id="3.30.1920.10">
    <property type="entry name" value="Baseplate protein-like domains - 2 layer sandwich fold"/>
    <property type="match status" value="1"/>
</dbReference>
<name>A0ABU3N122_9SPHN</name>
<accession>A0ABU3N122</accession>
<protein>
    <submittedName>
        <fullName evidence="1">Phage late control D family protein</fullName>
    </submittedName>
</protein>
<comment type="caution">
    <text evidence="1">The sequence shown here is derived from an EMBL/GenBank/DDBJ whole genome shotgun (WGS) entry which is preliminary data.</text>
</comment>
<dbReference type="SUPFAM" id="SSF69279">
    <property type="entry name" value="Phage tail proteins"/>
    <property type="match status" value="1"/>
</dbReference>